<dbReference type="EMBL" id="JBBNAF010000038">
    <property type="protein sequence ID" value="KAK9082116.1"/>
    <property type="molecule type" value="Genomic_DNA"/>
</dbReference>
<comment type="caution">
    <text evidence="2">The sequence shown here is derived from an EMBL/GenBank/DDBJ whole genome shotgun (WGS) entry which is preliminary data.</text>
</comment>
<evidence type="ECO:0000313" key="3">
    <source>
        <dbReference type="EMBL" id="KAK9169359.1"/>
    </source>
</evidence>
<gene>
    <name evidence="3" type="ORF">Syun_001499</name>
    <name evidence="2" type="ORF">Syun_031704</name>
</gene>
<protein>
    <submittedName>
        <fullName evidence="2">Uncharacterized protein</fullName>
    </submittedName>
</protein>
<dbReference type="AlphaFoldDB" id="A0AAP0DW59"/>
<proteinExistence type="predicted"/>
<feature type="compositionally biased region" description="Basic residues" evidence="1">
    <location>
        <begin position="39"/>
        <end position="49"/>
    </location>
</feature>
<evidence type="ECO:0000313" key="4">
    <source>
        <dbReference type="Proteomes" id="UP001420932"/>
    </source>
</evidence>
<evidence type="ECO:0000313" key="2">
    <source>
        <dbReference type="EMBL" id="KAK9082116.1"/>
    </source>
</evidence>
<name>A0AAP0DW59_9MAGN</name>
<feature type="region of interest" description="Disordered" evidence="1">
    <location>
        <begin position="1"/>
        <end position="49"/>
    </location>
</feature>
<evidence type="ECO:0000256" key="1">
    <source>
        <dbReference type="SAM" id="MobiDB-lite"/>
    </source>
</evidence>
<dbReference type="Proteomes" id="UP001420932">
    <property type="component" value="Unassembled WGS sequence"/>
</dbReference>
<keyword evidence="4" id="KW-1185">Reference proteome</keyword>
<accession>A0AAP0DW59</accession>
<sequence length="49" mass="5533">MQAWQETPMKRMTLQVSDMDGGPKPTGRGEKDTPGAHNARVRHTCHYHS</sequence>
<organism evidence="2 4">
    <name type="scientific">Stephania yunnanensis</name>
    <dbReference type="NCBI Taxonomy" id="152371"/>
    <lineage>
        <taxon>Eukaryota</taxon>
        <taxon>Viridiplantae</taxon>
        <taxon>Streptophyta</taxon>
        <taxon>Embryophyta</taxon>
        <taxon>Tracheophyta</taxon>
        <taxon>Spermatophyta</taxon>
        <taxon>Magnoliopsida</taxon>
        <taxon>Ranunculales</taxon>
        <taxon>Menispermaceae</taxon>
        <taxon>Menispermoideae</taxon>
        <taxon>Cissampelideae</taxon>
        <taxon>Stephania</taxon>
    </lineage>
</organism>
<dbReference type="EMBL" id="JBBNAF010000001">
    <property type="protein sequence ID" value="KAK9169359.1"/>
    <property type="molecule type" value="Genomic_DNA"/>
</dbReference>
<reference evidence="2 4" key="1">
    <citation type="submission" date="2024-01" db="EMBL/GenBank/DDBJ databases">
        <title>Genome assemblies of Stephania.</title>
        <authorList>
            <person name="Yang L."/>
        </authorList>
    </citation>
    <scope>NUCLEOTIDE SEQUENCE [LARGE SCALE GENOMIC DNA]</scope>
    <source>
        <strain evidence="2">YNDBR</strain>
        <tissue evidence="2">Leaf</tissue>
    </source>
</reference>